<dbReference type="EMBL" id="PEVC01000012">
    <property type="protein sequence ID" value="PIV01770.1"/>
    <property type="molecule type" value="Genomic_DNA"/>
</dbReference>
<dbReference type="AlphaFoldDB" id="A0A2M7BFB1"/>
<keyword evidence="1" id="KW-1133">Transmembrane helix</keyword>
<evidence type="ECO:0008006" key="4">
    <source>
        <dbReference type="Google" id="ProtNLM"/>
    </source>
</evidence>
<feature type="transmembrane region" description="Helical" evidence="1">
    <location>
        <begin position="36"/>
        <end position="57"/>
    </location>
</feature>
<keyword evidence="1" id="KW-0472">Membrane</keyword>
<comment type="caution">
    <text evidence="2">The sequence shown here is derived from an EMBL/GenBank/DDBJ whole genome shotgun (WGS) entry which is preliminary data.</text>
</comment>
<evidence type="ECO:0000313" key="3">
    <source>
        <dbReference type="Proteomes" id="UP000229631"/>
    </source>
</evidence>
<organism evidence="2 3">
    <name type="scientific">Candidatus Shapirobacteria bacterium CG03_land_8_20_14_0_80_39_12</name>
    <dbReference type="NCBI Taxonomy" id="1974879"/>
    <lineage>
        <taxon>Bacteria</taxon>
        <taxon>Candidatus Shapironibacteriota</taxon>
    </lineage>
</organism>
<accession>A0A2M7BFB1</accession>
<feature type="transmembrane region" description="Helical" evidence="1">
    <location>
        <begin position="135"/>
        <end position="153"/>
    </location>
</feature>
<keyword evidence="1" id="KW-0812">Transmembrane</keyword>
<protein>
    <recommendedName>
        <fullName evidence="4">Signal transduction histidine kinase subgroup 3 dimerisation and phosphoacceptor domain-containing protein</fullName>
    </recommendedName>
</protein>
<evidence type="ECO:0000313" key="2">
    <source>
        <dbReference type="EMBL" id="PIV01770.1"/>
    </source>
</evidence>
<feature type="transmembrane region" description="Helical" evidence="1">
    <location>
        <begin position="66"/>
        <end position="87"/>
    </location>
</feature>
<name>A0A2M7BFB1_9BACT</name>
<dbReference type="Proteomes" id="UP000229631">
    <property type="component" value="Unassembled WGS sequence"/>
</dbReference>
<proteinExistence type="predicted"/>
<gene>
    <name evidence="2" type="ORF">COS54_00480</name>
</gene>
<feature type="transmembrane region" description="Helical" evidence="1">
    <location>
        <begin position="12"/>
        <end position="30"/>
    </location>
</feature>
<sequence length="238" mass="26750">MPEKPKITTRAYFIHAFFLTATVFGTWFWVNNPVLLNLNLFLILGMIFLYIAAKLILGTKKPYANLVLNTLIFTAALLVIIASTGGLSSSFFFLIYFLLFSVALLFNPFITLTLTLILVLFFANTLVSLDAVIKLISLLFFTILSLLFARGYLKLLEIQKKVKILAKEGKKLSGAVESEETNTLLWLSLNFKEGLLKIIHRSSDLLADIGSLRLTQKEKLEEIHETAKEVLKSGSKLQ</sequence>
<feature type="transmembrane region" description="Helical" evidence="1">
    <location>
        <begin position="93"/>
        <end position="123"/>
    </location>
</feature>
<feature type="non-terminal residue" evidence="2">
    <location>
        <position position="238"/>
    </location>
</feature>
<reference evidence="3" key="1">
    <citation type="submission" date="2017-09" db="EMBL/GenBank/DDBJ databases">
        <title>Depth-based differentiation of microbial function through sediment-hosted aquifers and enrichment of novel symbionts in the deep terrestrial subsurface.</title>
        <authorList>
            <person name="Probst A.J."/>
            <person name="Ladd B."/>
            <person name="Jarett J.K."/>
            <person name="Geller-Mcgrath D.E."/>
            <person name="Sieber C.M.K."/>
            <person name="Emerson J.B."/>
            <person name="Anantharaman K."/>
            <person name="Thomas B.C."/>
            <person name="Malmstrom R."/>
            <person name="Stieglmeier M."/>
            <person name="Klingl A."/>
            <person name="Woyke T."/>
            <person name="Ryan C.M."/>
            <person name="Banfield J.F."/>
        </authorList>
    </citation>
    <scope>NUCLEOTIDE SEQUENCE [LARGE SCALE GENOMIC DNA]</scope>
</reference>
<evidence type="ECO:0000256" key="1">
    <source>
        <dbReference type="SAM" id="Phobius"/>
    </source>
</evidence>